<reference evidence="5 6" key="1">
    <citation type="submission" date="2015-01" db="EMBL/GenBank/DDBJ databases">
        <title>The Genome Sequence of Rhinocladiella mackenzie CBS 650.93.</title>
        <authorList>
            <consortium name="The Broad Institute Genomics Platform"/>
            <person name="Cuomo C."/>
            <person name="de Hoog S."/>
            <person name="Gorbushina A."/>
            <person name="Stielow B."/>
            <person name="Teixiera M."/>
            <person name="Abouelleil A."/>
            <person name="Chapman S.B."/>
            <person name="Priest M."/>
            <person name="Young S.K."/>
            <person name="Wortman J."/>
            <person name="Nusbaum C."/>
            <person name="Birren B."/>
        </authorList>
    </citation>
    <scope>NUCLEOTIDE SEQUENCE [LARGE SCALE GENOMIC DNA]</scope>
    <source>
        <strain evidence="5 6">CBS 650.93</strain>
    </source>
</reference>
<evidence type="ECO:0000256" key="3">
    <source>
        <dbReference type="ARBA" id="ARBA00023002"/>
    </source>
</evidence>
<dbReference type="SUPFAM" id="SSF51735">
    <property type="entry name" value="NAD(P)-binding Rossmann-fold domains"/>
    <property type="match status" value="1"/>
</dbReference>
<name>A0A0D2IIE0_9EURO</name>
<dbReference type="Gene3D" id="3.40.50.720">
    <property type="entry name" value="NAD(P)-binding Rossmann-like Domain"/>
    <property type="match status" value="1"/>
</dbReference>
<comment type="similarity">
    <text evidence="1">Belongs to the NmrA-type oxidoreductase family. Isoflavone reductase subfamily.</text>
</comment>
<dbReference type="VEuPathDB" id="FungiDB:Z518_06596"/>
<dbReference type="InterPro" id="IPR036291">
    <property type="entry name" value="NAD(P)-bd_dom_sf"/>
</dbReference>
<dbReference type="AlphaFoldDB" id="A0A0D2IIE0"/>
<dbReference type="RefSeq" id="XP_013270182.1">
    <property type="nucleotide sequence ID" value="XM_013414728.1"/>
</dbReference>
<keyword evidence="2" id="KW-0521">NADP</keyword>
<evidence type="ECO:0000256" key="2">
    <source>
        <dbReference type="ARBA" id="ARBA00022857"/>
    </source>
</evidence>
<dbReference type="OrthoDB" id="10000533at2759"/>
<gene>
    <name evidence="5" type="ORF">Z518_06596</name>
</gene>
<dbReference type="PANTHER" id="PTHR47706">
    <property type="entry name" value="NMRA-LIKE FAMILY PROTEIN"/>
    <property type="match status" value="1"/>
</dbReference>
<dbReference type="Pfam" id="PF05368">
    <property type="entry name" value="NmrA"/>
    <property type="match status" value="1"/>
</dbReference>
<dbReference type="HOGENOM" id="CLU_044876_0_2_1"/>
<evidence type="ECO:0000313" key="5">
    <source>
        <dbReference type="EMBL" id="KIX03046.1"/>
    </source>
</evidence>
<dbReference type="EMBL" id="KN847479">
    <property type="protein sequence ID" value="KIX03046.1"/>
    <property type="molecule type" value="Genomic_DNA"/>
</dbReference>
<dbReference type="Proteomes" id="UP000053617">
    <property type="component" value="Unassembled WGS sequence"/>
</dbReference>
<dbReference type="InterPro" id="IPR051609">
    <property type="entry name" value="NmrA/Isoflavone_reductase-like"/>
</dbReference>
<sequence length="314" mass="34829">MVRIVLAGGAGNVGREILDGLVAKGTHELIVFTRSEASKLTLQGVTVVQVDYNDTANLTRHLQGVGAVLSFIVSHSDPEGTAQKNLIDASIAAGVRRFAPSEWGLRSNSGSPHYKSKDIVHEYLQEVNRDKKVLEYCLFQPGLFLNYFSLPYPSTTHVQLFNTPWDLQNRRVIAPADGDFPITLTTVQDLTRVVVEAIDYKDVWPERGGITGTTTTNFELLKLLQLIRGPFKIETVSRADLEAGKLNTSWIPQADHPAIPPEMRATVSESMTASLLLSALRGAFAVTDEWNQLLPHLQFTKAEDFLTDIWKDKM</sequence>
<dbReference type="PANTHER" id="PTHR47706:SF4">
    <property type="entry name" value="NMRA-LIKE DOMAIN-CONTAINING PROTEIN"/>
    <property type="match status" value="1"/>
</dbReference>
<dbReference type="GeneID" id="25294667"/>
<dbReference type="InterPro" id="IPR008030">
    <property type="entry name" value="NmrA-like"/>
</dbReference>
<accession>A0A0D2IIE0</accession>
<evidence type="ECO:0000256" key="1">
    <source>
        <dbReference type="ARBA" id="ARBA00005725"/>
    </source>
</evidence>
<organism evidence="5 6">
    <name type="scientific">Rhinocladiella mackenziei CBS 650.93</name>
    <dbReference type="NCBI Taxonomy" id="1442369"/>
    <lineage>
        <taxon>Eukaryota</taxon>
        <taxon>Fungi</taxon>
        <taxon>Dikarya</taxon>
        <taxon>Ascomycota</taxon>
        <taxon>Pezizomycotina</taxon>
        <taxon>Eurotiomycetes</taxon>
        <taxon>Chaetothyriomycetidae</taxon>
        <taxon>Chaetothyriales</taxon>
        <taxon>Herpotrichiellaceae</taxon>
        <taxon>Rhinocladiella</taxon>
    </lineage>
</organism>
<keyword evidence="3" id="KW-0560">Oxidoreductase</keyword>
<evidence type="ECO:0000313" key="6">
    <source>
        <dbReference type="Proteomes" id="UP000053617"/>
    </source>
</evidence>
<feature type="domain" description="NmrA-like" evidence="4">
    <location>
        <begin position="3"/>
        <end position="204"/>
    </location>
</feature>
<dbReference type="GO" id="GO:0016491">
    <property type="term" value="F:oxidoreductase activity"/>
    <property type="evidence" value="ECO:0007669"/>
    <property type="project" value="UniProtKB-KW"/>
</dbReference>
<protein>
    <recommendedName>
        <fullName evidence="4">NmrA-like domain-containing protein</fullName>
    </recommendedName>
</protein>
<proteinExistence type="inferred from homology"/>
<evidence type="ECO:0000259" key="4">
    <source>
        <dbReference type="Pfam" id="PF05368"/>
    </source>
</evidence>
<keyword evidence="6" id="KW-1185">Reference proteome</keyword>